<evidence type="ECO:0000259" key="5">
    <source>
        <dbReference type="PROSITE" id="PS50893"/>
    </source>
</evidence>
<dbReference type="PROSITE" id="PS50893">
    <property type="entry name" value="ABC_TRANSPORTER_2"/>
    <property type="match status" value="1"/>
</dbReference>
<dbReference type="HOGENOM" id="CLU_000604_1_22_0"/>
<keyword evidence="1" id="KW-0813">Transport</keyword>
<protein>
    <submittedName>
        <fullName evidence="6">Phosphonate-transporting ATPase</fullName>
    </submittedName>
</protein>
<dbReference type="GO" id="GO:0022857">
    <property type="term" value="F:transmembrane transporter activity"/>
    <property type="evidence" value="ECO:0007669"/>
    <property type="project" value="TreeGrafter"/>
</dbReference>
<feature type="domain" description="ABC transporter" evidence="5">
    <location>
        <begin position="4"/>
        <end position="242"/>
    </location>
</feature>
<dbReference type="EMBL" id="CP002546">
    <property type="protein sequence ID" value="ADY58059.1"/>
    <property type="molecule type" value="Genomic_DNA"/>
</dbReference>
<dbReference type="eggNOG" id="COG1136">
    <property type="taxonomic scope" value="Bacteria"/>
</dbReference>
<keyword evidence="7" id="KW-1185">Reference proteome</keyword>
<dbReference type="OrthoDB" id="273392at2"/>
<dbReference type="InterPro" id="IPR027417">
    <property type="entry name" value="P-loop_NTPase"/>
</dbReference>
<evidence type="ECO:0000256" key="2">
    <source>
        <dbReference type="ARBA" id="ARBA00022741"/>
    </source>
</evidence>
<dbReference type="InterPro" id="IPR003439">
    <property type="entry name" value="ABC_transporter-like_ATP-bd"/>
</dbReference>
<sequence length="247" mass="27209">MTRICVRDLHKTYHRGSTAVDVLRGIDCEFDSGQFHFIVGPSGSGKSSLLYLLGSLDEPTSGEIEIDGRSLSSWKEAERNAFRRNDVGFIFQNFNLMSNLTALDNVLVPYMPAGLTTELRQQAADLLKRVGLGDRLDHRPSHLSGGEQQRVAIARALLKKPKLVLADEPTGELDSQTGRDVMRYLRELCEEQNATVIIVTHDESHMTERDFVHRIHDGLIVDSRSALETAQVAAPPGGSNSAVSSTP</sequence>
<dbReference type="GO" id="GO:0005524">
    <property type="term" value="F:ATP binding"/>
    <property type="evidence" value="ECO:0007669"/>
    <property type="project" value="UniProtKB-KW"/>
</dbReference>
<dbReference type="Gene3D" id="3.40.50.300">
    <property type="entry name" value="P-loop containing nucleotide triphosphate hydrolases"/>
    <property type="match status" value="1"/>
</dbReference>
<comment type="similarity">
    <text evidence="4">Belongs to the ABC transporter superfamily. Macrolide exporter (TC 3.A.1.122) family.</text>
</comment>
<dbReference type="RefSeq" id="WP_013626803.1">
    <property type="nucleotide sequence ID" value="NC_015174.1"/>
</dbReference>
<dbReference type="GO" id="GO:0005886">
    <property type="term" value="C:plasma membrane"/>
    <property type="evidence" value="ECO:0007669"/>
    <property type="project" value="TreeGrafter"/>
</dbReference>
<dbReference type="SMART" id="SM00382">
    <property type="entry name" value="AAA"/>
    <property type="match status" value="1"/>
</dbReference>
<dbReference type="GO" id="GO:0098796">
    <property type="term" value="C:membrane protein complex"/>
    <property type="evidence" value="ECO:0007669"/>
    <property type="project" value="UniProtKB-ARBA"/>
</dbReference>
<accession>F0SS48</accession>
<dbReference type="InterPro" id="IPR003593">
    <property type="entry name" value="AAA+_ATPase"/>
</dbReference>
<evidence type="ECO:0000256" key="1">
    <source>
        <dbReference type="ARBA" id="ARBA00022448"/>
    </source>
</evidence>
<dbReference type="PROSITE" id="PS00211">
    <property type="entry name" value="ABC_TRANSPORTER_1"/>
    <property type="match status" value="1"/>
</dbReference>
<dbReference type="Pfam" id="PF00005">
    <property type="entry name" value="ABC_tran"/>
    <property type="match status" value="1"/>
</dbReference>
<dbReference type="STRING" id="756272.Plabr_0432"/>
<dbReference type="PANTHER" id="PTHR24220">
    <property type="entry name" value="IMPORT ATP-BINDING PROTEIN"/>
    <property type="match status" value="1"/>
</dbReference>
<keyword evidence="3" id="KW-0067">ATP-binding</keyword>
<dbReference type="InterPro" id="IPR017911">
    <property type="entry name" value="MacB-like_ATP-bd"/>
</dbReference>
<dbReference type="KEGG" id="pbs:Plabr_0432"/>
<dbReference type="AlphaFoldDB" id="F0SS48"/>
<keyword evidence="2" id="KW-0547">Nucleotide-binding</keyword>
<evidence type="ECO:0000256" key="3">
    <source>
        <dbReference type="ARBA" id="ARBA00022840"/>
    </source>
</evidence>
<dbReference type="InterPro" id="IPR017871">
    <property type="entry name" value="ABC_transporter-like_CS"/>
</dbReference>
<evidence type="ECO:0000313" key="6">
    <source>
        <dbReference type="EMBL" id="ADY58059.1"/>
    </source>
</evidence>
<dbReference type="PANTHER" id="PTHR24220:SF689">
    <property type="entry name" value="LIPOPROTEIN-RELEASING SYSTEM ATP-BINDING PROTEIN LOLD"/>
    <property type="match status" value="1"/>
</dbReference>
<evidence type="ECO:0000313" key="7">
    <source>
        <dbReference type="Proteomes" id="UP000006860"/>
    </source>
</evidence>
<dbReference type="SUPFAM" id="SSF52540">
    <property type="entry name" value="P-loop containing nucleoside triphosphate hydrolases"/>
    <property type="match status" value="1"/>
</dbReference>
<dbReference type="InterPro" id="IPR015854">
    <property type="entry name" value="ABC_transpr_LolD-like"/>
</dbReference>
<reference evidence="7" key="1">
    <citation type="submission" date="2011-02" db="EMBL/GenBank/DDBJ databases">
        <title>The complete genome of Planctomyces brasiliensis DSM 5305.</title>
        <authorList>
            <person name="Lucas S."/>
            <person name="Copeland A."/>
            <person name="Lapidus A."/>
            <person name="Bruce D."/>
            <person name="Goodwin L."/>
            <person name="Pitluck S."/>
            <person name="Kyrpides N."/>
            <person name="Mavromatis K."/>
            <person name="Pagani I."/>
            <person name="Ivanova N."/>
            <person name="Ovchinnikova G."/>
            <person name="Lu M."/>
            <person name="Detter J.C."/>
            <person name="Han C."/>
            <person name="Land M."/>
            <person name="Hauser L."/>
            <person name="Markowitz V."/>
            <person name="Cheng J.-F."/>
            <person name="Hugenholtz P."/>
            <person name="Woyke T."/>
            <person name="Wu D."/>
            <person name="Tindall B."/>
            <person name="Pomrenke H.G."/>
            <person name="Brambilla E."/>
            <person name="Klenk H.-P."/>
            <person name="Eisen J.A."/>
        </authorList>
    </citation>
    <scope>NUCLEOTIDE SEQUENCE [LARGE SCALE GENOMIC DNA]</scope>
    <source>
        <strain evidence="7">ATCC 49424 / DSM 5305 / JCM 21570 / IAM 15109 / NBRC 103401 / IFAM 1448</strain>
    </source>
</reference>
<gene>
    <name evidence="6" type="ordered locus">Plabr_0432</name>
</gene>
<dbReference type="CDD" id="cd03255">
    <property type="entry name" value="ABC_MJ0796_LolCDE_FtsE"/>
    <property type="match status" value="1"/>
</dbReference>
<organism evidence="6 7">
    <name type="scientific">Rubinisphaera brasiliensis (strain ATCC 49424 / DSM 5305 / JCM 21570 / IAM 15109 / NBRC 103401 / IFAM 1448)</name>
    <name type="common">Planctomyces brasiliensis</name>
    <dbReference type="NCBI Taxonomy" id="756272"/>
    <lineage>
        <taxon>Bacteria</taxon>
        <taxon>Pseudomonadati</taxon>
        <taxon>Planctomycetota</taxon>
        <taxon>Planctomycetia</taxon>
        <taxon>Planctomycetales</taxon>
        <taxon>Planctomycetaceae</taxon>
        <taxon>Rubinisphaera</taxon>
    </lineage>
</organism>
<dbReference type="GO" id="GO:0016887">
    <property type="term" value="F:ATP hydrolysis activity"/>
    <property type="evidence" value="ECO:0007669"/>
    <property type="project" value="InterPro"/>
</dbReference>
<dbReference type="FunFam" id="3.40.50.300:FF:000032">
    <property type="entry name" value="Export ABC transporter ATP-binding protein"/>
    <property type="match status" value="1"/>
</dbReference>
<evidence type="ECO:0000256" key="4">
    <source>
        <dbReference type="ARBA" id="ARBA00038388"/>
    </source>
</evidence>
<proteinExistence type="inferred from homology"/>
<dbReference type="Proteomes" id="UP000006860">
    <property type="component" value="Chromosome"/>
</dbReference>
<name>F0SS48_RUBBR</name>